<protein>
    <submittedName>
        <fullName evidence="1">Uncharacterized protein</fullName>
    </submittedName>
</protein>
<sequence>MSREPFALAQCGWGVTNDRPYRRVTTASEISGRRGHVVVTRLKRLKLVQVKYHSGNSPLGKAKVPHPVLRVRMDASDHLQFGGSHVHLSLGITIKNPIKIYKTCRTRAVVVSTSELLSNREIMSSIPD</sequence>
<dbReference type="Proteomes" id="UP000299102">
    <property type="component" value="Unassembled WGS sequence"/>
</dbReference>
<evidence type="ECO:0000313" key="2">
    <source>
        <dbReference type="Proteomes" id="UP000299102"/>
    </source>
</evidence>
<dbReference type="EMBL" id="BGZK01001466">
    <property type="protein sequence ID" value="GBP80519.1"/>
    <property type="molecule type" value="Genomic_DNA"/>
</dbReference>
<name>A0A4C1Z0Z2_EUMVA</name>
<evidence type="ECO:0000313" key="1">
    <source>
        <dbReference type="EMBL" id="GBP80519.1"/>
    </source>
</evidence>
<reference evidence="1 2" key="1">
    <citation type="journal article" date="2019" name="Commun. Biol.">
        <title>The bagworm genome reveals a unique fibroin gene that provides high tensile strength.</title>
        <authorList>
            <person name="Kono N."/>
            <person name="Nakamura H."/>
            <person name="Ohtoshi R."/>
            <person name="Tomita M."/>
            <person name="Numata K."/>
            <person name="Arakawa K."/>
        </authorList>
    </citation>
    <scope>NUCLEOTIDE SEQUENCE [LARGE SCALE GENOMIC DNA]</scope>
</reference>
<organism evidence="1 2">
    <name type="scientific">Eumeta variegata</name>
    <name type="common">Bagworm moth</name>
    <name type="synonym">Eumeta japonica</name>
    <dbReference type="NCBI Taxonomy" id="151549"/>
    <lineage>
        <taxon>Eukaryota</taxon>
        <taxon>Metazoa</taxon>
        <taxon>Ecdysozoa</taxon>
        <taxon>Arthropoda</taxon>
        <taxon>Hexapoda</taxon>
        <taxon>Insecta</taxon>
        <taxon>Pterygota</taxon>
        <taxon>Neoptera</taxon>
        <taxon>Endopterygota</taxon>
        <taxon>Lepidoptera</taxon>
        <taxon>Glossata</taxon>
        <taxon>Ditrysia</taxon>
        <taxon>Tineoidea</taxon>
        <taxon>Psychidae</taxon>
        <taxon>Oiketicinae</taxon>
        <taxon>Eumeta</taxon>
    </lineage>
</organism>
<gene>
    <name evidence="1" type="ORF">EVAR_63269_1</name>
</gene>
<keyword evidence="2" id="KW-1185">Reference proteome</keyword>
<comment type="caution">
    <text evidence="1">The sequence shown here is derived from an EMBL/GenBank/DDBJ whole genome shotgun (WGS) entry which is preliminary data.</text>
</comment>
<dbReference type="AlphaFoldDB" id="A0A4C1Z0Z2"/>
<accession>A0A4C1Z0Z2</accession>
<proteinExistence type="predicted"/>